<evidence type="ECO:0000313" key="2">
    <source>
        <dbReference type="EMBL" id="KAJ7330541.1"/>
    </source>
</evidence>
<accession>A0AAD7EKR5</accession>
<name>A0AAD7EKR5_9AGAR</name>
<reference evidence="2" key="1">
    <citation type="submission" date="2023-03" db="EMBL/GenBank/DDBJ databases">
        <title>Massive genome expansion in bonnet fungi (Mycena s.s.) driven by repeated elements and novel gene families across ecological guilds.</title>
        <authorList>
            <consortium name="Lawrence Berkeley National Laboratory"/>
            <person name="Harder C.B."/>
            <person name="Miyauchi S."/>
            <person name="Viragh M."/>
            <person name="Kuo A."/>
            <person name="Thoen E."/>
            <person name="Andreopoulos B."/>
            <person name="Lu D."/>
            <person name="Skrede I."/>
            <person name="Drula E."/>
            <person name="Henrissat B."/>
            <person name="Morin E."/>
            <person name="Kohler A."/>
            <person name="Barry K."/>
            <person name="LaButti K."/>
            <person name="Morin E."/>
            <person name="Salamov A."/>
            <person name="Lipzen A."/>
            <person name="Mereny Z."/>
            <person name="Hegedus B."/>
            <person name="Baldrian P."/>
            <person name="Stursova M."/>
            <person name="Weitz H."/>
            <person name="Taylor A."/>
            <person name="Grigoriev I.V."/>
            <person name="Nagy L.G."/>
            <person name="Martin F."/>
            <person name="Kauserud H."/>
        </authorList>
    </citation>
    <scope>NUCLEOTIDE SEQUENCE</scope>
    <source>
        <strain evidence="2">CBHHK002</strain>
    </source>
</reference>
<proteinExistence type="predicted"/>
<keyword evidence="1" id="KW-0812">Transmembrane</keyword>
<organism evidence="2 3">
    <name type="scientific">Mycena albidolilacea</name>
    <dbReference type="NCBI Taxonomy" id="1033008"/>
    <lineage>
        <taxon>Eukaryota</taxon>
        <taxon>Fungi</taxon>
        <taxon>Dikarya</taxon>
        <taxon>Basidiomycota</taxon>
        <taxon>Agaricomycotina</taxon>
        <taxon>Agaricomycetes</taxon>
        <taxon>Agaricomycetidae</taxon>
        <taxon>Agaricales</taxon>
        <taxon>Marasmiineae</taxon>
        <taxon>Mycenaceae</taxon>
        <taxon>Mycena</taxon>
    </lineage>
</organism>
<keyword evidence="3" id="KW-1185">Reference proteome</keyword>
<feature type="transmembrane region" description="Helical" evidence="1">
    <location>
        <begin position="449"/>
        <end position="470"/>
    </location>
</feature>
<keyword evidence="1" id="KW-0472">Membrane</keyword>
<protein>
    <submittedName>
        <fullName evidence="2">Uncharacterized protein</fullName>
    </submittedName>
</protein>
<evidence type="ECO:0000256" key="1">
    <source>
        <dbReference type="SAM" id="Phobius"/>
    </source>
</evidence>
<dbReference type="AlphaFoldDB" id="A0AAD7EKR5"/>
<keyword evidence="1" id="KW-1133">Transmembrane helix</keyword>
<dbReference type="Proteomes" id="UP001218218">
    <property type="component" value="Unassembled WGS sequence"/>
</dbReference>
<feature type="transmembrane region" description="Helical" evidence="1">
    <location>
        <begin position="302"/>
        <end position="327"/>
    </location>
</feature>
<feature type="transmembrane region" description="Helical" evidence="1">
    <location>
        <begin position="339"/>
        <end position="363"/>
    </location>
</feature>
<evidence type="ECO:0000313" key="3">
    <source>
        <dbReference type="Proteomes" id="UP001218218"/>
    </source>
</evidence>
<sequence>MNILSGCLAVGSPALATYSLTLTALNRRYISHGFHQLKDMVQNLREAGSEYSYMVERVDSAAFILREVQQCPMPLLKVCGKFKRSQEYTPRLHVLFSGTRYSILRAPILITEAPLIVIMTFVAYLISFIGAVHDSLGSPDVGLQFASSTVWSWIELSTSRYIRVGSQYKAGSIKEALTDNKIIPQPGTTGGGHLDQDENHDTETITAKESTPPSLSWCGFDVRGDERREGPIFNYARIFTWFAFAEHVRGGFETSIKSFQKAGTAIPSTLEAAAASCGFTAQQDLVAFTAWQRLPIPAIQRILATAFVAMLVQWCTTGAAVFVAYNTPATGIGCRSGSYLLYGLAATLSWLLLLISSIVSHALMQRFELDPHRQGMATEILGGLTVITRLTGKGIAICNAGWLIASSVLEDIGTFQNCWCQAVVFQYHDHGWTPVFKTAADLRSAAQSVWLGGFLWSIAVCVIAAAIFTYDRK</sequence>
<gene>
    <name evidence="2" type="ORF">DFH08DRAFT_708995</name>
</gene>
<comment type="caution">
    <text evidence="2">The sequence shown here is derived from an EMBL/GenBank/DDBJ whole genome shotgun (WGS) entry which is preliminary data.</text>
</comment>
<dbReference type="EMBL" id="JARIHO010000037">
    <property type="protein sequence ID" value="KAJ7330541.1"/>
    <property type="molecule type" value="Genomic_DNA"/>
</dbReference>